<feature type="compositionally biased region" description="Basic and acidic residues" evidence="2">
    <location>
        <begin position="257"/>
        <end position="276"/>
    </location>
</feature>
<feature type="domain" description="Rad50/SbcC-type AAA" evidence="3">
    <location>
        <begin position="29"/>
        <end position="232"/>
    </location>
</feature>
<gene>
    <name evidence="4" type="ORF">ACFQL7_17700</name>
</gene>
<evidence type="ECO:0000313" key="5">
    <source>
        <dbReference type="Proteomes" id="UP001596417"/>
    </source>
</evidence>
<evidence type="ECO:0000256" key="1">
    <source>
        <dbReference type="SAM" id="Coils"/>
    </source>
</evidence>
<dbReference type="SUPFAM" id="SSF52540">
    <property type="entry name" value="P-loop containing nucleoside triphosphate hydrolases"/>
    <property type="match status" value="1"/>
</dbReference>
<accession>A0ABD5YRB7</accession>
<keyword evidence="5" id="KW-1185">Reference proteome</keyword>
<reference evidence="4 5" key="1">
    <citation type="journal article" date="2019" name="Int. J. Syst. Evol. Microbiol.">
        <title>The Global Catalogue of Microorganisms (GCM) 10K type strain sequencing project: providing services to taxonomists for standard genome sequencing and annotation.</title>
        <authorList>
            <consortium name="The Broad Institute Genomics Platform"/>
            <consortium name="The Broad Institute Genome Sequencing Center for Infectious Disease"/>
            <person name="Wu L."/>
            <person name="Ma J."/>
        </authorList>
    </citation>
    <scope>NUCLEOTIDE SEQUENCE [LARGE SCALE GENOMIC DNA]</scope>
    <source>
        <strain evidence="4 5">RDMS1</strain>
    </source>
</reference>
<keyword evidence="1" id="KW-0175">Coiled coil</keyword>
<dbReference type="AlphaFoldDB" id="A0ABD5YRB7"/>
<protein>
    <submittedName>
        <fullName evidence="4">AAA family ATPase</fullName>
    </submittedName>
</protein>
<dbReference type="GeneID" id="76201182"/>
<dbReference type="EMBL" id="JBHTAX010000001">
    <property type="protein sequence ID" value="MFC7191452.1"/>
    <property type="molecule type" value="Genomic_DNA"/>
</dbReference>
<comment type="caution">
    <text evidence="4">The sequence shown here is derived from an EMBL/GenBank/DDBJ whole genome shotgun (WGS) entry which is preliminary data.</text>
</comment>
<dbReference type="RefSeq" id="WP_264555632.1">
    <property type="nucleotide sequence ID" value="NZ_CP109979.1"/>
</dbReference>
<feature type="coiled-coil region" evidence="1">
    <location>
        <begin position="612"/>
        <end position="646"/>
    </location>
</feature>
<dbReference type="Proteomes" id="UP001596417">
    <property type="component" value="Unassembled WGS sequence"/>
</dbReference>
<feature type="region of interest" description="Disordered" evidence="2">
    <location>
        <begin position="454"/>
        <end position="481"/>
    </location>
</feature>
<dbReference type="Gene3D" id="3.40.50.300">
    <property type="entry name" value="P-loop containing nucleotide triphosphate hydrolases"/>
    <property type="match status" value="2"/>
</dbReference>
<dbReference type="InterPro" id="IPR027417">
    <property type="entry name" value="P-loop_NTPase"/>
</dbReference>
<feature type="region of interest" description="Disordered" evidence="2">
    <location>
        <begin position="257"/>
        <end position="286"/>
    </location>
</feature>
<name>A0ABD5YRB7_9EURY</name>
<dbReference type="InterPro" id="IPR038729">
    <property type="entry name" value="Rad50/SbcC_AAA"/>
</dbReference>
<evidence type="ECO:0000259" key="3">
    <source>
        <dbReference type="Pfam" id="PF13476"/>
    </source>
</evidence>
<dbReference type="PANTHER" id="PTHR41259">
    <property type="entry name" value="DOUBLE-STRAND BREAK REPAIR RAD50 ATPASE, PUTATIVE-RELATED"/>
    <property type="match status" value="1"/>
</dbReference>
<feature type="compositionally biased region" description="Basic and acidic residues" evidence="2">
    <location>
        <begin position="454"/>
        <end position="470"/>
    </location>
</feature>
<proteinExistence type="predicted"/>
<organism evidence="4 5">
    <name type="scientific">Halocatena marina</name>
    <dbReference type="NCBI Taxonomy" id="2934937"/>
    <lineage>
        <taxon>Archaea</taxon>
        <taxon>Methanobacteriati</taxon>
        <taxon>Methanobacteriota</taxon>
        <taxon>Stenosarchaea group</taxon>
        <taxon>Halobacteria</taxon>
        <taxon>Halobacteriales</taxon>
        <taxon>Natronomonadaceae</taxon>
        <taxon>Halocatena</taxon>
    </lineage>
</organism>
<sequence>MTRDPICFEEIHVTHAPGFETGGFVVDNLCSGINVVHGPNAAGKTTLAEAVEWLCWPEAADERASLVGRFSLNSDTWRVEVENGRSTYQRDGQETNGPRLPPSDQCDRYRLSLYDLLQRDNTNESFAEIIERESAGGYDLSTAHDTLSYSDSPSRANRNVVQDAKGAIQELHEARNEVAQLHKEQDKLSRLRTELAAARQAQEQAELLKQAIDHAQVRNELKQAESRLDEFPEEVERVDGDEIDHVRTLEDQIDEWTTKKTEAEDTKTDAQERLDESDLPEQGLPTGRIDHLKRLRDDLASAEDRKRDLKEDLVDAKRQRETAREDIPLEVDNKDLVDFEPVTWKTISKFAREAEELQAERNERNAIQQLLADGTHSGPDLSTLLRASQSLEDWLATSVTTDSNGGPKAVRIAVFSSASLAAAGIVLGLLVHPLLFSILLVAVGILWYGLRDRSQLSDGSDSRELHRESFQKTGLRPPEGWSDDEVRTRLINLYDEIAKRQLSERRTEWRNSLATDAETLEQKEQALAQTRTKLQEQLGAAPDASDVELVVLSKRVLDWQDTNDEVEGILERIKTVNGQIEMAHAELRVKLEPYSYDDIESSGKATETIRQLETREQQHETAQRDLDQATQTVREATGKIDDLVDERDEIYADLGLETDDHDTLETLCDRVDAYNSVKSDVRNAEIRTKTEFEKLKSYPEFEPELKTREITDLRGDLREAEQSAGEYDELQSQIANIKAEIGQAKSDNQVETALTKRNRTLDALQDQRADDCSAMVGDALVDHVQEATMETNRPEVFERARNILTTITKGRYRLDFDENEATFRAFDKSEQTGLALDELSSGTRVQVLLAVRIAFVEQQEQGAQIPLLLDETLANTDDRRAEMIIESVIALAQNGRQIFYFTAQGHEVAKWLDALTDTNDLNHQIIDLVTASNIDNAVQIPDLKSTESFTAAPPSPDGHDHASFREALDVESFDLHRGVGTAHLWYVVDDVETLYQLLDSGIKRWGQLDNLLKRGNGNLLWDSDQLVTARENAAALNEFVAAWRIGRGKPVDREVLNSSGAVSETFIDEVSELAKELERDGSQIVEALHGGEVNLFRSGKADDLKIYFEENEYIVPQDTLDLVQIRARVVERFIDEGVPREEAKDRTDELLLRLSEN</sequence>
<dbReference type="PANTHER" id="PTHR41259:SF1">
    <property type="entry name" value="DOUBLE-STRAND BREAK REPAIR RAD50 ATPASE, PUTATIVE-RELATED"/>
    <property type="match status" value="1"/>
</dbReference>
<evidence type="ECO:0000313" key="4">
    <source>
        <dbReference type="EMBL" id="MFC7191452.1"/>
    </source>
</evidence>
<dbReference type="Pfam" id="PF13476">
    <property type="entry name" value="AAA_23"/>
    <property type="match status" value="1"/>
</dbReference>
<feature type="coiled-coil region" evidence="1">
    <location>
        <begin position="720"/>
        <end position="747"/>
    </location>
</feature>
<evidence type="ECO:0000256" key="2">
    <source>
        <dbReference type="SAM" id="MobiDB-lite"/>
    </source>
</evidence>